<dbReference type="PANTHER" id="PTHR35617:SF3">
    <property type="entry name" value="CORE-BINDING (CB) DOMAIN-CONTAINING PROTEIN"/>
    <property type="match status" value="1"/>
</dbReference>
<dbReference type="OrthoDB" id="7477527at2759"/>
<keyword evidence="3" id="KW-1185">Reference proteome</keyword>
<accession>A0A5B7GFJ3</accession>
<name>A0A5B7GFJ3_PORTR</name>
<evidence type="ECO:0000313" key="3">
    <source>
        <dbReference type="Proteomes" id="UP000324222"/>
    </source>
</evidence>
<dbReference type="Gene3D" id="1.10.150.130">
    <property type="match status" value="1"/>
</dbReference>
<proteinExistence type="predicted"/>
<sequence length="232" mass="25661">MSGRAQGVRTLSPRIGTGGNTFISSLSSVNQGSPACLPPASVVHGEGSPHRTMVASPTMVFRTTAVVSQPSPSGQCMSGRLHPNQSTELPVPTCLEFLRQALRSKFSQVVVEDMLHALRPSSTRQYESCWKAFHRFLFVHRITTVSERVVFSFLSSLVHDQERQLSTVSVHLAALSDPLFYGYGIRLDNRATTLLKRGLFHQHPPLRQNGVLWSLQKVLDLLQSEPFSRPAT</sequence>
<reference evidence="2 3" key="1">
    <citation type="submission" date="2019-05" db="EMBL/GenBank/DDBJ databases">
        <title>Another draft genome of Portunus trituberculatus and its Hox gene families provides insights of decapod evolution.</title>
        <authorList>
            <person name="Jeong J.-H."/>
            <person name="Song I."/>
            <person name="Kim S."/>
            <person name="Choi T."/>
            <person name="Kim D."/>
            <person name="Ryu S."/>
            <person name="Kim W."/>
        </authorList>
    </citation>
    <scope>NUCLEOTIDE SEQUENCE [LARGE SCALE GENOMIC DNA]</scope>
    <source>
        <tissue evidence="2">Muscle</tissue>
    </source>
</reference>
<dbReference type="SUPFAM" id="SSF47823">
    <property type="entry name" value="lambda integrase-like, N-terminal domain"/>
    <property type="match status" value="1"/>
</dbReference>
<dbReference type="PANTHER" id="PTHR35617">
    <property type="entry name" value="PHAGE_INTEGRASE DOMAIN-CONTAINING PROTEIN"/>
    <property type="match status" value="1"/>
</dbReference>
<dbReference type="GO" id="GO:0003677">
    <property type="term" value="F:DNA binding"/>
    <property type="evidence" value="ECO:0007669"/>
    <property type="project" value="UniProtKB-KW"/>
</dbReference>
<dbReference type="Proteomes" id="UP000324222">
    <property type="component" value="Unassembled WGS sequence"/>
</dbReference>
<protein>
    <submittedName>
        <fullName evidence="2">Uncharacterized protein</fullName>
    </submittedName>
</protein>
<dbReference type="AlphaFoldDB" id="A0A5B7GFJ3"/>
<evidence type="ECO:0000256" key="1">
    <source>
        <dbReference type="ARBA" id="ARBA00023125"/>
    </source>
</evidence>
<dbReference type="EMBL" id="VSRR010016239">
    <property type="protein sequence ID" value="MPC59090.1"/>
    <property type="molecule type" value="Genomic_DNA"/>
</dbReference>
<dbReference type="InterPro" id="IPR010998">
    <property type="entry name" value="Integrase_recombinase_N"/>
</dbReference>
<organism evidence="2 3">
    <name type="scientific">Portunus trituberculatus</name>
    <name type="common">Swimming crab</name>
    <name type="synonym">Neptunus trituberculatus</name>
    <dbReference type="NCBI Taxonomy" id="210409"/>
    <lineage>
        <taxon>Eukaryota</taxon>
        <taxon>Metazoa</taxon>
        <taxon>Ecdysozoa</taxon>
        <taxon>Arthropoda</taxon>
        <taxon>Crustacea</taxon>
        <taxon>Multicrustacea</taxon>
        <taxon>Malacostraca</taxon>
        <taxon>Eumalacostraca</taxon>
        <taxon>Eucarida</taxon>
        <taxon>Decapoda</taxon>
        <taxon>Pleocyemata</taxon>
        <taxon>Brachyura</taxon>
        <taxon>Eubrachyura</taxon>
        <taxon>Portunoidea</taxon>
        <taxon>Portunidae</taxon>
        <taxon>Portuninae</taxon>
        <taxon>Portunus</taxon>
    </lineage>
</organism>
<comment type="caution">
    <text evidence="2">The sequence shown here is derived from an EMBL/GenBank/DDBJ whole genome shotgun (WGS) entry which is preliminary data.</text>
</comment>
<gene>
    <name evidence="2" type="ORF">E2C01_053105</name>
</gene>
<evidence type="ECO:0000313" key="2">
    <source>
        <dbReference type="EMBL" id="MPC59090.1"/>
    </source>
</evidence>
<keyword evidence="1" id="KW-0238">DNA-binding</keyword>